<gene>
    <name evidence="2" type="ORF">AAJ76_2600011763</name>
</gene>
<evidence type="ECO:0000313" key="2">
    <source>
        <dbReference type="EMBL" id="KKO75265.1"/>
    </source>
</evidence>
<keyword evidence="1" id="KW-1133">Transmembrane helix</keyword>
<proteinExistence type="predicted"/>
<protein>
    <submittedName>
        <fullName evidence="2">Uncharacterized protein</fullName>
    </submittedName>
</protein>
<keyword evidence="1" id="KW-0812">Transmembrane</keyword>
<feature type="transmembrane region" description="Helical" evidence="1">
    <location>
        <begin position="6"/>
        <end position="27"/>
    </location>
</feature>
<name>A0A0F9WEP8_9MICR</name>
<sequence>MTFRLYFFLNLVYSGLVYIKFWFNFLLGQIIFQRPKICLTSIQNIALLKAKQNFVKI</sequence>
<dbReference type="VEuPathDB" id="MicrosporidiaDB:AAJ76_2600011763"/>
<evidence type="ECO:0000313" key="3">
    <source>
        <dbReference type="Proteomes" id="UP000034350"/>
    </source>
</evidence>
<evidence type="ECO:0000256" key="1">
    <source>
        <dbReference type="SAM" id="Phobius"/>
    </source>
</evidence>
<dbReference type="GeneID" id="36319751"/>
<keyword evidence="3" id="KW-1185">Reference proteome</keyword>
<dbReference type="Proteomes" id="UP000034350">
    <property type="component" value="Unassembled WGS sequence"/>
</dbReference>
<dbReference type="AlphaFoldDB" id="A0A0F9WEP8"/>
<dbReference type="RefSeq" id="XP_024331007.1">
    <property type="nucleotide sequence ID" value="XM_024474823.1"/>
</dbReference>
<dbReference type="EMBL" id="JPQZ01000026">
    <property type="protein sequence ID" value="KKO75265.1"/>
    <property type="molecule type" value="Genomic_DNA"/>
</dbReference>
<accession>A0A0F9WEP8</accession>
<organism evidence="2 3">
    <name type="scientific">Vairimorpha ceranae</name>
    <dbReference type="NCBI Taxonomy" id="40302"/>
    <lineage>
        <taxon>Eukaryota</taxon>
        <taxon>Fungi</taxon>
        <taxon>Fungi incertae sedis</taxon>
        <taxon>Microsporidia</taxon>
        <taxon>Nosematidae</taxon>
        <taxon>Vairimorpha</taxon>
    </lineage>
</organism>
<comment type="caution">
    <text evidence="2">The sequence shown here is derived from an EMBL/GenBank/DDBJ whole genome shotgun (WGS) entry which is preliminary data.</text>
</comment>
<reference evidence="2 3" key="1">
    <citation type="journal article" date="2015" name="Environ. Microbiol.">
        <title>Genome analyses suggest the presence of polyploidy and recent human-driven expansions in eight global populations of the honeybee pathogen Nosema ceranae.</title>
        <authorList>
            <person name="Pelin A."/>
            <person name="Selman M."/>
            <person name="Aris-Brosou S."/>
            <person name="Farinelli L."/>
            <person name="Corradi N."/>
        </authorList>
    </citation>
    <scope>NUCLEOTIDE SEQUENCE [LARGE SCALE GENOMIC DNA]</scope>
    <source>
        <strain evidence="2 3">PA08 1199</strain>
    </source>
</reference>
<keyword evidence="1" id="KW-0472">Membrane</keyword>